<evidence type="ECO:0000256" key="1">
    <source>
        <dbReference type="ARBA" id="ARBA00009481"/>
    </source>
</evidence>
<keyword evidence="2" id="KW-0328">Glycosyltransferase</keyword>
<dbReference type="STRING" id="1238182.C882_0374"/>
<proteinExistence type="inferred from homology"/>
<reference evidence="5 6" key="1">
    <citation type="journal article" date="2013" name="Genome Announc.">
        <title>Draft Genome Sequence of an Alphaproteobacterium, Caenispirillum salinarum AK4(T), Isolated from a Solar Saltern.</title>
        <authorList>
            <person name="Khatri I."/>
            <person name="Singh A."/>
            <person name="Korpole S."/>
            <person name="Pinnaka A.K."/>
            <person name="Subramanian S."/>
        </authorList>
    </citation>
    <scope>NUCLEOTIDE SEQUENCE [LARGE SCALE GENOMIC DNA]</scope>
    <source>
        <strain evidence="5 6">AK4</strain>
    </source>
</reference>
<organism evidence="5 6">
    <name type="scientific">Caenispirillum salinarum AK4</name>
    <dbReference type="NCBI Taxonomy" id="1238182"/>
    <lineage>
        <taxon>Bacteria</taxon>
        <taxon>Pseudomonadati</taxon>
        <taxon>Pseudomonadota</taxon>
        <taxon>Alphaproteobacteria</taxon>
        <taxon>Rhodospirillales</taxon>
        <taxon>Novispirillaceae</taxon>
        <taxon>Caenispirillum</taxon>
    </lineage>
</organism>
<feature type="compositionally biased region" description="Low complexity" evidence="4">
    <location>
        <begin position="389"/>
        <end position="407"/>
    </location>
</feature>
<dbReference type="eggNOG" id="COG0438">
    <property type="taxonomic scope" value="Bacteria"/>
</dbReference>
<keyword evidence="6" id="KW-1185">Reference proteome</keyword>
<dbReference type="Proteomes" id="UP000009881">
    <property type="component" value="Unassembled WGS sequence"/>
</dbReference>
<dbReference type="SUPFAM" id="SSF53756">
    <property type="entry name" value="UDP-Glycosyltransferase/glycogen phosphorylase"/>
    <property type="match status" value="1"/>
</dbReference>
<evidence type="ECO:0000313" key="6">
    <source>
        <dbReference type="Proteomes" id="UP000009881"/>
    </source>
</evidence>
<protein>
    <submittedName>
        <fullName evidence="5">Glycosyl transferase, group 1</fullName>
    </submittedName>
</protein>
<comment type="similarity">
    <text evidence="1">Belongs to the glycosyltransferase group 1 family. Glycosyltransferase 4 subfamily.</text>
</comment>
<evidence type="ECO:0000256" key="2">
    <source>
        <dbReference type="ARBA" id="ARBA00022676"/>
    </source>
</evidence>
<evidence type="ECO:0000313" key="5">
    <source>
        <dbReference type="EMBL" id="EKV29552.1"/>
    </source>
</evidence>
<dbReference type="Pfam" id="PF13692">
    <property type="entry name" value="Glyco_trans_1_4"/>
    <property type="match status" value="1"/>
</dbReference>
<gene>
    <name evidence="5" type="ORF">C882_0374</name>
</gene>
<evidence type="ECO:0000256" key="3">
    <source>
        <dbReference type="ARBA" id="ARBA00022679"/>
    </source>
</evidence>
<dbReference type="RefSeq" id="WP_009541033.1">
    <property type="nucleotide sequence ID" value="NZ_ANHY01000012.1"/>
</dbReference>
<dbReference type="GO" id="GO:0016757">
    <property type="term" value="F:glycosyltransferase activity"/>
    <property type="evidence" value="ECO:0007669"/>
    <property type="project" value="UniProtKB-KW"/>
</dbReference>
<name>K9GWC3_9PROT</name>
<sequence>MNVTFVMYGAWFAQGGMEKYNRRLIRALTELPGVKARVFSVLDDPHAPCPVPMRTGGGKTKAVRDAVLTHVLTNRPDVLILGHVDFLPIGAAARVTAPKCKVILLANGPEVWGDPSHRRTPGWEAFLSRKVPHRIAALSAVTLKRMSRRHHIPRDRFFLLPQAVDAVHEDVKRPHGHNILTVARLGVRDVNKGVGLVIRALPRLLERFPALRYRIVGAGPLIEPLWDYAVQMGVHRRVEFLGPLDDAALEKVYRQTDLVVLPSKKEGSGLAFLEAWSHGIPVVGGTDDAAAWLIEDGVTGLTAPPGQVASAIWRVLVDAKAAREMGRKGRDQIPGAFDHESFRGRLAALLEVPDTAAVAEGPAALPEMDEAQWEPVSWEDTPADDVEAEPWPAAESGAGAGAEAWTDPEPPQEPDPWAPAPDHTQAYEKAEPRPTLGDALGGMMPDDVRRQWEEEGFTLPDNGTEPSDAWGPQEPGAPGDEGDWRRS</sequence>
<dbReference type="AlphaFoldDB" id="K9GWC3"/>
<dbReference type="Gene3D" id="3.40.50.2000">
    <property type="entry name" value="Glycogen Phosphorylase B"/>
    <property type="match status" value="2"/>
</dbReference>
<dbReference type="OrthoDB" id="186663at2"/>
<dbReference type="PANTHER" id="PTHR12526:SF640">
    <property type="entry name" value="COLANIC ACID BIOSYNTHESIS GLYCOSYLTRANSFERASE WCAL-RELATED"/>
    <property type="match status" value="1"/>
</dbReference>
<dbReference type="CDD" id="cd03801">
    <property type="entry name" value="GT4_PimA-like"/>
    <property type="match status" value="1"/>
</dbReference>
<feature type="region of interest" description="Disordered" evidence="4">
    <location>
        <begin position="389"/>
        <end position="487"/>
    </location>
</feature>
<accession>K9GWC3</accession>
<feature type="compositionally biased region" description="Pro residues" evidence="4">
    <location>
        <begin position="408"/>
        <end position="419"/>
    </location>
</feature>
<dbReference type="PANTHER" id="PTHR12526">
    <property type="entry name" value="GLYCOSYLTRANSFERASE"/>
    <property type="match status" value="1"/>
</dbReference>
<keyword evidence="3 5" id="KW-0808">Transferase</keyword>
<evidence type="ECO:0000256" key="4">
    <source>
        <dbReference type="SAM" id="MobiDB-lite"/>
    </source>
</evidence>
<comment type="caution">
    <text evidence="5">The sequence shown here is derived from an EMBL/GenBank/DDBJ whole genome shotgun (WGS) entry which is preliminary data.</text>
</comment>
<dbReference type="EMBL" id="ANHY01000012">
    <property type="protein sequence ID" value="EKV29552.1"/>
    <property type="molecule type" value="Genomic_DNA"/>
</dbReference>